<proteinExistence type="predicted"/>
<dbReference type="Proteomes" id="UP001205105">
    <property type="component" value="Unassembled WGS sequence"/>
</dbReference>
<comment type="caution">
    <text evidence="2">The sequence shown here is derived from an EMBL/GenBank/DDBJ whole genome shotgun (WGS) entry which is preliminary data.</text>
</comment>
<dbReference type="EMBL" id="JADXDR010000023">
    <property type="protein sequence ID" value="KAI7844853.1"/>
    <property type="molecule type" value="Genomic_DNA"/>
</dbReference>
<gene>
    <name evidence="2" type="ORF">COHA_001506</name>
</gene>
<dbReference type="AlphaFoldDB" id="A0AAD5DYD2"/>
<keyword evidence="3" id="KW-1185">Reference proteome</keyword>
<feature type="chain" id="PRO_5042194868" evidence="1">
    <location>
        <begin position="31"/>
        <end position="433"/>
    </location>
</feature>
<dbReference type="InterPro" id="IPR011043">
    <property type="entry name" value="Gal_Oxase/kelch_b-propeller"/>
</dbReference>
<organism evidence="2 3">
    <name type="scientific">Chlorella ohadii</name>
    <dbReference type="NCBI Taxonomy" id="2649997"/>
    <lineage>
        <taxon>Eukaryota</taxon>
        <taxon>Viridiplantae</taxon>
        <taxon>Chlorophyta</taxon>
        <taxon>core chlorophytes</taxon>
        <taxon>Trebouxiophyceae</taxon>
        <taxon>Chlorellales</taxon>
        <taxon>Chlorellaceae</taxon>
        <taxon>Chlorella clade</taxon>
        <taxon>Chlorella</taxon>
    </lineage>
</organism>
<evidence type="ECO:0000256" key="1">
    <source>
        <dbReference type="SAM" id="SignalP"/>
    </source>
</evidence>
<feature type="signal peptide" evidence="1">
    <location>
        <begin position="1"/>
        <end position="30"/>
    </location>
</feature>
<evidence type="ECO:0000313" key="3">
    <source>
        <dbReference type="Proteomes" id="UP001205105"/>
    </source>
</evidence>
<reference evidence="2" key="1">
    <citation type="submission" date="2020-11" db="EMBL/GenBank/DDBJ databases">
        <title>Chlorella ohadii genome sequencing and assembly.</title>
        <authorList>
            <person name="Murik O."/>
            <person name="Treves H."/>
            <person name="Kedem I."/>
            <person name="Shotland Y."/>
            <person name="Kaplan A."/>
        </authorList>
    </citation>
    <scope>NUCLEOTIDE SEQUENCE</scope>
    <source>
        <strain evidence="2">1</strain>
    </source>
</reference>
<evidence type="ECO:0000313" key="2">
    <source>
        <dbReference type="EMBL" id="KAI7844853.1"/>
    </source>
</evidence>
<keyword evidence="1" id="KW-0732">Signal</keyword>
<name>A0AAD5DYD2_9CHLO</name>
<protein>
    <submittedName>
        <fullName evidence="2">Uncharacterized protein</fullName>
    </submittedName>
</protein>
<sequence length="433" mass="45633">MAIREAACGRALAAALPALLLILLSSPAAALKWQRVANVPANGFIAGGPSSPPKLAMWPSAGVGLLALQEPTPAQFLTTNQGRNWTRISNHYIRSVYMAGSSAAFAVGQLSSQYSPLNADSLLRWTRSDNSWSVSLPAPSGSVGISVTQMEVADGGQTVFVLGSLLFKDKLGLLVLSRPSDGARLQYVWRYQAAANKWDIIHSRKYSYNAQGSLSSTIASLSATNGTALWASWEGAQADGASAAGLVTFFNGTAWAAVRSTSRAPVRHLKGVAGQAFAAVQEGTASIHYRTGGQWVRKLTPSLKAAFFLPVTAPSTNFALVAEGGLSQQDALTARLWRWNGTAGTFSSAWEVGNVNVNDVVVDAASDQRAVAVSVLDTAQIVARRWFGNKWEPIDTLRCATGVVCAVGDLVAMPGGSALMTLVGRGGLWRLEA</sequence>
<accession>A0AAD5DYD2</accession>
<dbReference type="SUPFAM" id="SSF50965">
    <property type="entry name" value="Galactose oxidase, central domain"/>
    <property type="match status" value="1"/>
</dbReference>